<protein>
    <submittedName>
        <fullName evidence="1">Uncharacterized protein</fullName>
    </submittedName>
</protein>
<keyword evidence="2" id="KW-1185">Reference proteome</keyword>
<comment type="caution">
    <text evidence="1">The sequence shown here is derived from an EMBL/GenBank/DDBJ whole genome shotgun (WGS) entry which is preliminary data.</text>
</comment>
<organism evidence="1 2">
    <name type="scientific">Streptococcus parauberis KRS-02083</name>
    <dbReference type="NCBI Taxonomy" id="1207545"/>
    <lineage>
        <taxon>Bacteria</taxon>
        <taxon>Bacillati</taxon>
        <taxon>Bacillota</taxon>
        <taxon>Bacilli</taxon>
        <taxon>Lactobacillales</taxon>
        <taxon>Streptococcaceae</taxon>
        <taxon>Streptococcus</taxon>
    </lineage>
</organism>
<reference evidence="1 2" key="1">
    <citation type="journal article" date="2013" name="PLoS ONE">
        <title>Comparative Genomic Characterization of Three Streptococcus parauberis Strains in Fish Pathogen, as Assessed by Wide-Genome Analyses.</title>
        <authorList>
            <person name="Nho S.W."/>
            <person name="Hikima J."/>
            <person name="Park S.B."/>
            <person name="Jang H.B."/>
            <person name="Cha I.S."/>
            <person name="Yasuike M."/>
            <person name="Nakamura Y."/>
            <person name="Fujiwara A."/>
            <person name="Sano M."/>
            <person name="Kanai K."/>
            <person name="Kondo H."/>
            <person name="Hirono I."/>
            <person name="Takeyama H."/>
            <person name="Aoki T."/>
            <person name="Jung T.S."/>
        </authorList>
    </citation>
    <scope>NUCLEOTIDE SEQUENCE [LARGE SCALE GENOMIC DNA]</scope>
    <source>
        <strain evidence="1 2">KRS-02083</strain>
    </source>
</reference>
<accession>A0ABN0IS70</accession>
<dbReference type="Proteomes" id="UP000011769">
    <property type="component" value="Unassembled WGS sequence"/>
</dbReference>
<name>A0ABN0IS70_9STRE</name>
<gene>
    <name evidence="1" type="ORF">SPJ1_1172</name>
</gene>
<evidence type="ECO:0000313" key="1">
    <source>
        <dbReference type="EMBL" id="EMG25761.1"/>
    </source>
</evidence>
<dbReference type="RefSeq" id="WP_003108368.1">
    <property type="nucleotide sequence ID" value="NZ_ALYM01000003.1"/>
</dbReference>
<sequence length="80" mass="9094">MFNQYTGGNIKQTITSLPSGTLMKTHPKSWFKKYHLESPMANRLHTKDGDIIILQSMLVGDKEVLSELVDKKEFLNEVDG</sequence>
<evidence type="ECO:0000313" key="2">
    <source>
        <dbReference type="Proteomes" id="UP000011769"/>
    </source>
</evidence>
<dbReference type="EMBL" id="ALYM01000003">
    <property type="protein sequence ID" value="EMG25761.1"/>
    <property type="molecule type" value="Genomic_DNA"/>
</dbReference>
<proteinExistence type="predicted"/>